<evidence type="ECO:0000256" key="2">
    <source>
        <dbReference type="ARBA" id="ARBA00016586"/>
    </source>
</evidence>
<evidence type="ECO:0000256" key="4">
    <source>
        <dbReference type="ARBA" id="ARBA00022511"/>
    </source>
</evidence>
<keyword evidence="17" id="KW-1160">Virus entry into host cell</keyword>
<gene>
    <name evidence="19" type="primary">F</name>
</gene>
<dbReference type="GO" id="GO:0046718">
    <property type="term" value="P:symbiont entry into host cell"/>
    <property type="evidence" value="ECO:0007669"/>
    <property type="project" value="UniProtKB-KW"/>
</dbReference>
<keyword evidence="5" id="KW-1169">Fusion of virus membrane with host cell membrane</keyword>
<evidence type="ECO:0000256" key="5">
    <source>
        <dbReference type="ARBA" id="ARBA00022521"/>
    </source>
</evidence>
<comment type="subunit">
    <text evidence="18">Homotrimer of disulfide-linked F1-F2.</text>
</comment>
<dbReference type="EMBL" id="OQ970176">
    <property type="protein sequence ID" value="WIU81496.1"/>
    <property type="molecule type" value="Viral_cRNA"/>
</dbReference>
<keyword evidence="6" id="KW-1162">Viral penetration into host cytoplasm</keyword>
<keyword evidence="10" id="KW-1043">Host membrane</keyword>
<name>A0A9Y2E4N7_9MONO</name>
<evidence type="ECO:0000256" key="18">
    <source>
        <dbReference type="RuleBase" id="RU003705"/>
    </source>
</evidence>
<dbReference type="SUPFAM" id="SSF58069">
    <property type="entry name" value="Virus ectodomain"/>
    <property type="match status" value="1"/>
</dbReference>
<protein>
    <recommendedName>
        <fullName evidence="2 18">Fusion glycoprotein F0</fullName>
    </recommendedName>
</protein>
<dbReference type="Gene3D" id="2.60.40.1690">
    <property type="entry name" value="Head and neck region of the ectodomain of NDV fusion glycoprotein"/>
    <property type="match status" value="1"/>
</dbReference>
<dbReference type="SUPFAM" id="SSF69922">
    <property type="entry name" value="Head and neck region of the ectodomain of NDV fusion glycoprotein"/>
    <property type="match status" value="1"/>
</dbReference>
<keyword evidence="16" id="KW-0325">Glycoprotein</keyword>
<evidence type="ECO:0000256" key="7">
    <source>
        <dbReference type="ARBA" id="ARBA00022692"/>
    </source>
</evidence>
<evidence type="ECO:0000256" key="16">
    <source>
        <dbReference type="ARBA" id="ARBA00023180"/>
    </source>
</evidence>
<dbReference type="Pfam" id="PF00523">
    <property type="entry name" value="Fusion_gly"/>
    <property type="match status" value="1"/>
</dbReference>
<dbReference type="GO" id="GO:0019031">
    <property type="term" value="C:viral envelope"/>
    <property type="evidence" value="ECO:0007669"/>
    <property type="project" value="UniProtKB-KW"/>
</dbReference>
<keyword evidence="15" id="KW-1015">Disulfide bond</keyword>
<keyword evidence="13" id="KW-0175">Coiled coil</keyword>
<evidence type="ECO:0000256" key="12">
    <source>
        <dbReference type="ARBA" id="ARBA00022989"/>
    </source>
</evidence>
<keyword evidence="4" id="KW-1032">Host cell membrane</keyword>
<keyword evidence="14 18" id="KW-0472">Membrane</keyword>
<evidence type="ECO:0000256" key="6">
    <source>
        <dbReference type="ARBA" id="ARBA00022595"/>
    </source>
</evidence>
<dbReference type="GO" id="GO:0019064">
    <property type="term" value="P:fusion of virus membrane with host plasma membrane"/>
    <property type="evidence" value="ECO:0007669"/>
    <property type="project" value="UniProtKB-KW"/>
</dbReference>
<sequence>MKLNNTRRDNKINKQHTTMACIKNCCLVYLILYSSTLIIPLEAGLDYESLASIGVIKGPSYNYKIRGTPSTKLLVIKLIPNVGSLDNCTQKQMADYKALVKNVLTPVSESLKTMLNYIEQQSNGVRLIGAVLAGAALGVATGAAITAGIALHKSNQNAQAIAQLKDSIKNTNMAVQTLKLANQEILGVVDSLRGQINTQIIPVLNQLSCDTVGLTLGIKLTQYYSEILTAFGPAIQDPVNSKLTIQAISGAFSGNFDEMMKVMGYTGSDLHDILQGDLITGNIIGVDPDVGYIALEIHFPTLTEIPNAVIQELMPISFNDKGDEWMALVPRYVLLRTTYVSNIDISKCLLTERSVICYNDYATPMSFDVLRCLTGNLTFCPREQIIASHVPKFALSGGVIYANCLSAVCRCAVDGVPIVQSLKTTIMMLDNKNCRVYQIGELLISTGSYLGSVEFKNENIELGPPIVVDKIDLGGQIAGINQTLQGVEDYIDKSNEILDQVNPSVTSLGAMIIVYIFIALAILIGLIALMIDVKLNSQIKILINQSIINQMRAGLENPGYSRSLPSFSSTVSKGSSQELINTH</sequence>
<keyword evidence="9" id="KW-0946">Virion</keyword>
<evidence type="ECO:0000256" key="17">
    <source>
        <dbReference type="ARBA" id="ARBA00023296"/>
    </source>
</evidence>
<keyword evidence="12 18" id="KW-1133">Transmembrane helix</keyword>
<evidence type="ECO:0000256" key="13">
    <source>
        <dbReference type="ARBA" id="ARBA00023054"/>
    </source>
</evidence>
<keyword evidence="8" id="KW-0732">Signal</keyword>
<evidence type="ECO:0000256" key="1">
    <source>
        <dbReference type="ARBA" id="ARBA00008211"/>
    </source>
</evidence>
<evidence type="ECO:0000256" key="3">
    <source>
        <dbReference type="ARBA" id="ARBA00022506"/>
    </source>
</evidence>
<evidence type="ECO:0000256" key="11">
    <source>
        <dbReference type="ARBA" id="ARBA00022879"/>
    </source>
</evidence>
<evidence type="ECO:0000256" key="15">
    <source>
        <dbReference type="ARBA" id="ARBA00023157"/>
    </source>
</evidence>
<dbReference type="GO" id="GO:0020002">
    <property type="term" value="C:host cell plasma membrane"/>
    <property type="evidence" value="ECO:0007669"/>
    <property type="project" value="UniProtKB-SubCell"/>
</dbReference>
<comment type="similarity">
    <text evidence="1 18">Belongs to the paramyxoviruses fusion glycoprotein family.</text>
</comment>
<organism evidence="19">
    <name type="scientific">Crocidura tanakae henipavirus</name>
    <dbReference type="NCBI Taxonomy" id="3049973"/>
    <lineage>
        <taxon>Viruses</taxon>
        <taxon>Riboviria</taxon>
        <taxon>Orthornavirae</taxon>
        <taxon>Negarnaviricota</taxon>
        <taxon>Haploviricotina</taxon>
        <taxon>Monjiviricetes</taxon>
        <taxon>Mononegavirales</taxon>
        <taxon>Paramyxoviridae</taxon>
        <taxon>Orthoparamyxovirinae</taxon>
        <taxon>Henipavirus</taxon>
    </lineage>
</organism>
<reference evidence="19" key="1">
    <citation type="submission" date="2023-05" db="EMBL/GenBank/DDBJ databases">
        <authorList>
            <person name="Xu J."/>
            <person name="Chen J."/>
            <person name="Ren Y."/>
            <person name="Chen L."/>
            <person name="How W."/>
        </authorList>
    </citation>
    <scope>NUCLEOTIDE SEQUENCE</scope>
    <source>
        <strain evidence="19">Shiyan201</strain>
    </source>
</reference>
<evidence type="ECO:0000313" key="19">
    <source>
        <dbReference type="EMBL" id="WIU81496.1"/>
    </source>
</evidence>
<evidence type="ECO:0000256" key="10">
    <source>
        <dbReference type="ARBA" id="ARBA00022870"/>
    </source>
</evidence>
<evidence type="ECO:0000256" key="8">
    <source>
        <dbReference type="ARBA" id="ARBA00022729"/>
    </source>
</evidence>
<feature type="transmembrane region" description="Helical" evidence="18">
    <location>
        <begin position="508"/>
        <end position="531"/>
    </location>
</feature>
<dbReference type="Gene3D" id="1.10.287.2480">
    <property type="match status" value="1"/>
</dbReference>
<dbReference type="GO" id="GO:0055036">
    <property type="term" value="C:virion membrane"/>
    <property type="evidence" value="ECO:0007669"/>
    <property type="project" value="UniProtKB-SubCell"/>
</dbReference>
<evidence type="ECO:0000256" key="14">
    <source>
        <dbReference type="ARBA" id="ARBA00023136"/>
    </source>
</evidence>
<comment type="subcellular location">
    <subcellularLocation>
        <location evidence="18">Virion membrane</location>
        <topology evidence="18">Single-pass type I membrane protein</topology>
    </subcellularLocation>
    <subcellularLocation>
        <location evidence="18">Host cell membrane</location>
        <topology evidence="18">Single-pass membrane protein</topology>
    </subcellularLocation>
</comment>
<dbReference type="InterPro" id="IPR000776">
    <property type="entry name" value="Fusion_F0_Paramyxovir"/>
</dbReference>
<keyword evidence="11 18" id="KW-0261">Viral envelope protein</keyword>
<dbReference type="Gene3D" id="2.40.490.10">
    <property type="entry name" value="Newcastle disease virus like domain"/>
    <property type="match status" value="1"/>
</dbReference>
<keyword evidence="3" id="KW-1168">Fusion of virus membrane with host membrane</keyword>
<proteinExistence type="inferred from homology"/>
<evidence type="ECO:0000256" key="9">
    <source>
        <dbReference type="ARBA" id="ARBA00022844"/>
    </source>
</evidence>
<dbReference type="Gene3D" id="6.10.10.110">
    <property type="match status" value="1"/>
</dbReference>
<dbReference type="Gene3D" id="1.10.287.770">
    <property type="entry name" value="YojJ-like"/>
    <property type="match status" value="1"/>
</dbReference>
<keyword evidence="7 18" id="KW-0812">Transmembrane</keyword>
<accession>A0A9Y2E4N7</accession>